<evidence type="ECO:0000313" key="3">
    <source>
        <dbReference type="Proteomes" id="UP001283366"/>
    </source>
</evidence>
<dbReference type="RefSeq" id="WP_143693261.1">
    <property type="nucleotide sequence ID" value="NZ_AP024883.1"/>
</dbReference>
<dbReference type="PROSITE" id="PS51819">
    <property type="entry name" value="VOC"/>
    <property type="match status" value="1"/>
</dbReference>
<gene>
    <name evidence="2" type="ORF">SBX37_06505</name>
</gene>
<evidence type="ECO:0000259" key="1">
    <source>
        <dbReference type="PROSITE" id="PS51819"/>
    </source>
</evidence>
<dbReference type="InterPro" id="IPR004360">
    <property type="entry name" value="Glyas_Fos-R_dOase_dom"/>
</dbReference>
<feature type="domain" description="VOC" evidence="1">
    <location>
        <begin position="4"/>
        <end position="127"/>
    </location>
</feature>
<dbReference type="InterPro" id="IPR029068">
    <property type="entry name" value="Glyas_Bleomycin-R_OHBP_Dase"/>
</dbReference>
<dbReference type="Gene3D" id="3.10.180.10">
    <property type="entry name" value="2,3-Dihydroxybiphenyl 1,2-Dioxygenase, domain 1"/>
    <property type="match status" value="1"/>
</dbReference>
<dbReference type="Pfam" id="PF00903">
    <property type="entry name" value="Glyoxalase"/>
    <property type="match status" value="1"/>
</dbReference>
<dbReference type="InterPro" id="IPR037523">
    <property type="entry name" value="VOC_core"/>
</dbReference>
<dbReference type="SUPFAM" id="SSF54593">
    <property type="entry name" value="Glyoxalase/Bleomycin resistance protein/Dihydroxybiphenyl dioxygenase"/>
    <property type="match status" value="1"/>
</dbReference>
<organism evidence="2 3">
    <name type="scientific">Vibrio mangrovi</name>
    <dbReference type="NCBI Taxonomy" id="474394"/>
    <lineage>
        <taxon>Bacteria</taxon>
        <taxon>Pseudomonadati</taxon>
        <taxon>Pseudomonadota</taxon>
        <taxon>Gammaproteobacteria</taxon>
        <taxon>Vibrionales</taxon>
        <taxon>Vibrionaceae</taxon>
        <taxon>Vibrio</taxon>
    </lineage>
</organism>
<sequence length="128" mass="14278">MMSVLRSTVVFYVADIEKSQSFYNTLFGCEPIQASNEFVLYLVHDSLSFGLWKQSAVIPPITPTSALSSGSQGELCLFVADQHTFQQTYQHCLIHDISLIQEPAVMDFATAFTVSDPDGYRIRYAVGK</sequence>
<dbReference type="Proteomes" id="UP001283366">
    <property type="component" value="Unassembled WGS sequence"/>
</dbReference>
<comment type="caution">
    <text evidence="2">The sequence shown here is derived from an EMBL/GenBank/DDBJ whole genome shotgun (WGS) entry which is preliminary data.</text>
</comment>
<name>A0ABU4I7E1_9VIBR</name>
<reference evidence="2 3" key="1">
    <citation type="submission" date="2023-11" db="EMBL/GenBank/DDBJ databases">
        <title>Plant-associative lifestyle of Vibrio porteresiae and its evolutionary dynamics.</title>
        <authorList>
            <person name="Rameshkumar N."/>
            <person name="Kirti K."/>
        </authorList>
    </citation>
    <scope>NUCLEOTIDE SEQUENCE [LARGE SCALE GENOMIC DNA]</scope>
    <source>
        <strain evidence="2 3">MSSRF38</strain>
    </source>
</reference>
<proteinExistence type="predicted"/>
<protein>
    <recommendedName>
        <fullName evidence="1">VOC domain-containing protein</fullName>
    </recommendedName>
</protein>
<accession>A0ABU4I7E1</accession>
<dbReference type="EMBL" id="JAWRCO010000001">
    <property type="protein sequence ID" value="MDW6002512.1"/>
    <property type="molecule type" value="Genomic_DNA"/>
</dbReference>
<evidence type="ECO:0000313" key="2">
    <source>
        <dbReference type="EMBL" id="MDW6002512.1"/>
    </source>
</evidence>
<dbReference type="PROSITE" id="PS51257">
    <property type="entry name" value="PROKAR_LIPOPROTEIN"/>
    <property type="match status" value="1"/>
</dbReference>
<keyword evidence="3" id="KW-1185">Reference proteome</keyword>